<evidence type="ECO:0000313" key="1">
    <source>
        <dbReference type="EMBL" id="KRZ64476.1"/>
    </source>
</evidence>
<proteinExistence type="predicted"/>
<comment type="caution">
    <text evidence="1">The sequence shown here is derived from an EMBL/GenBank/DDBJ whole genome shotgun (WGS) entry which is preliminary data.</text>
</comment>
<sequence length="37" mass="4345">MTLRNNCYLNKSLILAKNIVYTFFLISEEICCQERCG</sequence>
<accession>A0A0V1LYK9</accession>
<dbReference type="Proteomes" id="UP000054843">
    <property type="component" value="Unassembled WGS sequence"/>
</dbReference>
<dbReference type="AlphaFoldDB" id="A0A0V1LYK9"/>
<reference evidence="1 2" key="1">
    <citation type="submission" date="2015-01" db="EMBL/GenBank/DDBJ databases">
        <title>Evolution of Trichinella species and genotypes.</title>
        <authorList>
            <person name="Korhonen P.K."/>
            <person name="Edoardo P."/>
            <person name="Giuseppe L.R."/>
            <person name="Gasser R.B."/>
        </authorList>
    </citation>
    <scope>NUCLEOTIDE SEQUENCE [LARGE SCALE GENOMIC DNA]</scope>
    <source>
        <strain evidence="1">ISS1980</strain>
    </source>
</reference>
<gene>
    <name evidence="1" type="ORF">T10_13689</name>
</gene>
<evidence type="ECO:0000313" key="2">
    <source>
        <dbReference type="Proteomes" id="UP000054843"/>
    </source>
</evidence>
<protein>
    <submittedName>
        <fullName evidence="1">Uncharacterized protein</fullName>
    </submittedName>
</protein>
<name>A0A0V1LYK9_9BILA</name>
<keyword evidence="2" id="KW-1185">Reference proteome</keyword>
<organism evidence="1 2">
    <name type="scientific">Trichinella papuae</name>
    <dbReference type="NCBI Taxonomy" id="268474"/>
    <lineage>
        <taxon>Eukaryota</taxon>
        <taxon>Metazoa</taxon>
        <taxon>Ecdysozoa</taxon>
        <taxon>Nematoda</taxon>
        <taxon>Enoplea</taxon>
        <taxon>Dorylaimia</taxon>
        <taxon>Trichinellida</taxon>
        <taxon>Trichinellidae</taxon>
        <taxon>Trichinella</taxon>
    </lineage>
</organism>
<dbReference type="EMBL" id="JYDO01001053">
    <property type="protein sequence ID" value="KRZ64476.1"/>
    <property type="molecule type" value="Genomic_DNA"/>
</dbReference>